<evidence type="ECO:0000256" key="3">
    <source>
        <dbReference type="ARBA" id="ARBA00006898"/>
    </source>
</evidence>
<dbReference type="PANTHER" id="PTHR15561">
    <property type="entry name" value="CALCITONIN GENE-RELATED PEPTIDE-RECEPTOR COMPONENT PROTEIN"/>
    <property type="match status" value="1"/>
</dbReference>
<dbReference type="InterPro" id="IPR005574">
    <property type="entry name" value="Rpb4/RPC9"/>
</dbReference>
<evidence type="ECO:0000256" key="6">
    <source>
        <dbReference type="ARBA" id="ARBA00022478"/>
    </source>
</evidence>
<accession>A0A513ZS19</accession>
<dbReference type="SMART" id="SM00657">
    <property type="entry name" value="RPOL4c"/>
    <property type="match status" value="1"/>
</dbReference>
<keyword evidence="6" id="KW-0240">DNA-directed RNA polymerase</keyword>
<evidence type="ECO:0000256" key="9">
    <source>
        <dbReference type="ARBA" id="ARBA00023242"/>
    </source>
</evidence>
<keyword evidence="15" id="KW-0675">Receptor</keyword>
<dbReference type="EMBL" id="MK290747">
    <property type="protein sequence ID" value="QDH43374.1"/>
    <property type="molecule type" value="mRNA"/>
</dbReference>
<keyword evidence="8" id="KW-0804">Transcription</keyword>
<organism evidence="15">
    <name type="scientific">Magallana gigas</name>
    <name type="common">Pacific oyster</name>
    <name type="synonym">Crassostrea gigas</name>
    <dbReference type="NCBI Taxonomy" id="29159"/>
    <lineage>
        <taxon>Eukaryota</taxon>
        <taxon>Metazoa</taxon>
        <taxon>Spiralia</taxon>
        <taxon>Lophotrochozoa</taxon>
        <taxon>Mollusca</taxon>
        <taxon>Bivalvia</taxon>
        <taxon>Autobranchia</taxon>
        <taxon>Pteriomorphia</taxon>
        <taxon>Ostreida</taxon>
        <taxon>Ostreoidea</taxon>
        <taxon>Ostreidae</taxon>
        <taxon>Magallana</taxon>
    </lineage>
</organism>
<comment type="subcellular location">
    <subcellularLocation>
        <location evidence="2">Cell membrane</location>
        <topology evidence="2">Peripheral membrane protein</topology>
        <orientation evidence="2">Cytoplasmic side</orientation>
    </subcellularLocation>
    <subcellularLocation>
        <location evidence="1">Nucleus</location>
    </subcellularLocation>
</comment>
<evidence type="ECO:0000256" key="8">
    <source>
        <dbReference type="ARBA" id="ARBA00023163"/>
    </source>
</evidence>
<dbReference type="GO" id="GO:0005886">
    <property type="term" value="C:plasma membrane"/>
    <property type="evidence" value="ECO:0007669"/>
    <property type="project" value="UniProtKB-SubCell"/>
</dbReference>
<dbReference type="SUPFAM" id="SSF47819">
    <property type="entry name" value="HRDC-like"/>
    <property type="match status" value="1"/>
</dbReference>
<dbReference type="InterPro" id="IPR038846">
    <property type="entry name" value="RPC9"/>
</dbReference>
<dbReference type="InterPro" id="IPR038324">
    <property type="entry name" value="Rpb4/RPC9_sf"/>
</dbReference>
<name>A0A513ZS19_MAGGI</name>
<comment type="function">
    <text evidence="12">DNA-dependent RNA polymerase catalyzes the transcription of DNA into RNA using the four ribonucleoside triphosphates as substrates. Specific peripheric component of RNA polymerase III (Pol III) which synthesizes small non-coding RNAs including 5S rRNA, snRNAs, tRNAs and miRNAs from at least 500 distinct genomic loci. With POLR3H/RPC8 forms a mobile stalk that protrudes from Pol III core and functions primarily in transcription initiation. Pol III plays a key role in sensing and limiting infection by intracellular bacteria and DNA viruses. Acts as nuclear and cytosolic DNA sensor involved in innate immune response. Can sense non-self dsDNA that serves as template for transcription into dsRNA. The non-self RNA polymerase III transcripts, such as Epstein-Barr virus-encoded RNAs (EBERs) induce type I interferon and NF-kappa-B through the RIG-I pathway.</text>
</comment>
<dbReference type="FunFam" id="1.20.1250.40:FF:000002">
    <property type="entry name" value="DNA-directed RNA polymerase III subunit RPC9"/>
    <property type="match status" value="1"/>
</dbReference>
<evidence type="ECO:0000256" key="13">
    <source>
        <dbReference type="ARBA" id="ARBA00073026"/>
    </source>
</evidence>
<keyword evidence="9" id="KW-0539">Nucleus</keyword>
<evidence type="ECO:0000256" key="5">
    <source>
        <dbReference type="ARBA" id="ARBA00022475"/>
    </source>
</evidence>
<comment type="function">
    <text evidence="10">Accessory protein for the calcitonin gene-related peptide (CGRP) receptor. It modulates CGRP responsiveness in a variety of tissues.</text>
</comment>
<evidence type="ECO:0000256" key="1">
    <source>
        <dbReference type="ARBA" id="ARBA00004123"/>
    </source>
</evidence>
<comment type="subunit">
    <text evidence="11">Component of the RNA polymerase III complex consisting of 17 subunits: a ten-subunit horseshoe-shaped catalytic core composed of POLR3A/RPC1, POLR3B/RPC2, POLR1C/RPAC1, POLR1D/RPAC2, POLR3K/RPC10, POLR2E/RPABC1, POLR2F/RPABC2, POLR2H/RPABC3, POLR2K/RPABC4 and POLR2L/RPABC5; a mobile stalk composed of two subunits POLR3H/RPC8 and CRCP/RPC9, protruding from the core and functioning primarily in transcription initiation; and additional subunits homologous to general transcription factors of the RNA polymerase II machinery, POLR3C/RPC3-POLR3F/RPC6-POLR3G/RPC7 heterotrimer required for transcription initiation and POLR3D/RPC4-POLR3E/RPC5 heterodimer involved in both transcription initiation and termination.</text>
</comment>
<reference evidence="15" key="1">
    <citation type="journal article" date="2019" name="J. Exp. Biol.">
        <title>Characterization of an evolutionarily conserved calcitonin signaling system in a lophotrochozoan, the Pacific oyster (Crassostrea gigas).</title>
        <authorList>
            <person name="Schwartz J."/>
            <person name="Realis-Doyelle E."/>
            <person name="Dubos M.P."/>
            <person name="Lefranc B."/>
            <person name="Leprince J."/>
            <person name="Favrel P."/>
        </authorList>
    </citation>
    <scope>NUCLEOTIDE SEQUENCE</scope>
</reference>
<comment type="similarity">
    <text evidence="3">Belongs to the eukaryotic RPC9 RNA polymerase subunit family.</text>
</comment>
<proteinExistence type="evidence at transcript level"/>
<dbReference type="Gene3D" id="1.20.1250.40">
    <property type="match status" value="1"/>
</dbReference>
<dbReference type="GO" id="GO:0005666">
    <property type="term" value="C:RNA polymerase III complex"/>
    <property type="evidence" value="ECO:0007669"/>
    <property type="project" value="InterPro"/>
</dbReference>
<sequence>MEVVNENSAMLSNFEVYGLLTDIQAGRGQNKPNKHQQQLATITCETIKYLETKPCKHQSEESITEFMKELQSFNLTKAEKGQILNLCPTTAVEIQLIIEESEERLTEEQIYKLLDIIVKYNPTEADQEEDNSAEMDSSND</sequence>
<feature type="domain" description="RNA polymerase Rpb4/RPC9 core" evidence="14">
    <location>
        <begin position="1"/>
        <end position="124"/>
    </location>
</feature>
<keyword evidence="5" id="KW-1003">Cell membrane</keyword>
<evidence type="ECO:0000256" key="2">
    <source>
        <dbReference type="ARBA" id="ARBA00004413"/>
    </source>
</evidence>
<dbReference type="PANTHER" id="PTHR15561:SF0">
    <property type="entry name" value="DNA-DIRECTED RNA POLYMERASE III SUBUNIT RPC9"/>
    <property type="match status" value="1"/>
</dbReference>
<protein>
    <recommendedName>
        <fullName evidence="4">DNA-directed RNA polymerase III subunit RPC9</fullName>
    </recommendedName>
    <alternativeName>
        <fullName evidence="13">DNA-directed RNA polymerase III subunit rpc9</fullName>
    </alternativeName>
</protein>
<evidence type="ECO:0000259" key="14">
    <source>
        <dbReference type="SMART" id="SM00657"/>
    </source>
</evidence>
<evidence type="ECO:0000256" key="4">
    <source>
        <dbReference type="ARBA" id="ARBA00016672"/>
    </source>
</evidence>
<dbReference type="GO" id="GO:0006384">
    <property type="term" value="P:transcription initiation at RNA polymerase III promoter"/>
    <property type="evidence" value="ECO:0007669"/>
    <property type="project" value="InterPro"/>
</dbReference>
<dbReference type="InterPro" id="IPR010997">
    <property type="entry name" value="HRDC-like_sf"/>
</dbReference>
<evidence type="ECO:0000313" key="15">
    <source>
        <dbReference type="EMBL" id="QDH43374.1"/>
    </source>
</evidence>
<dbReference type="Pfam" id="PF03874">
    <property type="entry name" value="RNA_pol_Rpb4"/>
    <property type="match status" value="1"/>
</dbReference>
<evidence type="ECO:0000256" key="7">
    <source>
        <dbReference type="ARBA" id="ARBA00023136"/>
    </source>
</evidence>
<keyword evidence="7" id="KW-0472">Membrane</keyword>
<dbReference type="GO" id="GO:0000166">
    <property type="term" value="F:nucleotide binding"/>
    <property type="evidence" value="ECO:0007669"/>
    <property type="project" value="InterPro"/>
</dbReference>
<dbReference type="AlphaFoldDB" id="A0A513ZS19"/>
<evidence type="ECO:0000256" key="10">
    <source>
        <dbReference type="ARBA" id="ARBA00043924"/>
    </source>
</evidence>
<evidence type="ECO:0000256" key="11">
    <source>
        <dbReference type="ARBA" id="ARBA00044007"/>
    </source>
</evidence>
<dbReference type="InterPro" id="IPR006590">
    <property type="entry name" value="RNA_pol_Rpb4/RPC9_core"/>
</dbReference>
<evidence type="ECO:0000256" key="12">
    <source>
        <dbReference type="ARBA" id="ARBA00045808"/>
    </source>
</evidence>